<keyword evidence="1" id="KW-0547">Nucleotide-binding</keyword>
<keyword evidence="5" id="KW-1185">Reference proteome</keyword>
<dbReference type="OrthoDB" id="6272167at2759"/>
<evidence type="ECO:0000259" key="3">
    <source>
        <dbReference type="PROSITE" id="PS50011"/>
    </source>
</evidence>
<dbReference type="SUPFAM" id="SSF56112">
    <property type="entry name" value="Protein kinase-like (PK-like)"/>
    <property type="match status" value="1"/>
</dbReference>
<dbReference type="Gene3D" id="1.10.510.10">
    <property type="entry name" value="Transferase(Phosphotransferase) domain 1"/>
    <property type="match status" value="1"/>
</dbReference>
<evidence type="ECO:0000313" key="5">
    <source>
        <dbReference type="Proteomes" id="UP000275846"/>
    </source>
</evidence>
<accession>A0A183SLY5</accession>
<dbReference type="AlphaFoldDB" id="A0A183SLY5"/>
<dbReference type="EMBL" id="UYSU01033173">
    <property type="protein sequence ID" value="VDL91618.1"/>
    <property type="molecule type" value="Genomic_DNA"/>
</dbReference>
<feature type="domain" description="Protein kinase" evidence="3">
    <location>
        <begin position="1"/>
        <end position="77"/>
    </location>
</feature>
<sequence length="77" mass="9028">MAFLEEVQVVHRDLRAANVLVDKDENVKVADFGLTKILRKNANEDQGMLFDYKSFKYIRATQLRWPKPPLLEPVQIR</sequence>
<gene>
    <name evidence="4" type="ORF">SSLN_LOCUS5233</name>
</gene>
<dbReference type="Proteomes" id="UP000275846">
    <property type="component" value="Unassembled WGS sequence"/>
</dbReference>
<evidence type="ECO:0000313" key="4">
    <source>
        <dbReference type="EMBL" id="VDL91618.1"/>
    </source>
</evidence>
<dbReference type="InterPro" id="IPR011009">
    <property type="entry name" value="Kinase-like_dom_sf"/>
</dbReference>
<dbReference type="InterPro" id="IPR008266">
    <property type="entry name" value="Tyr_kinase_AS"/>
</dbReference>
<reference evidence="4 5" key="2">
    <citation type="submission" date="2018-11" db="EMBL/GenBank/DDBJ databases">
        <authorList>
            <consortium name="Pathogen Informatics"/>
        </authorList>
    </citation>
    <scope>NUCLEOTIDE SEQUENCE [LARGE SCALE GENOMIC DNA]</scope>
    <source>
        <strain evidence="4 5">NST_G2</strain>
    </source>
</reference>
<organism evidence="6">
    <name type="scientific">Schistocephalus solidus</name>
    <name type="common">Tapeworm</name>
    <dbReference type="NCBI Taxonomy" id="70667"/>
    <lineage>
        <taxon>Eukaryota</taxon>
        <taxon>Metazoa</taxon>
        <taxon>Spiralia</taxon>
        <taxon>Lophotrochozoa</taxon>
        <taxon>Platyhelminthes</taxon>
        <taxon>Cestoda</taxon>
        <taxon>Eucestoda</taxon>
        <taxon>Diphyllobothriidea</taxon>
        <taxon>Diphyllobothriidae</taxon>
        <taxon>Schistocephalus</taxon>
    </lineage>
</organism>
<evidence type="ECO:0000256" key="2">
    <source>
        <dbReference type="ARBA" id="ARBA00022840"/>
    </source>
</evidence>
<evidence type="ECO:0000256" key="1">
    <source>
        <dbReference type="ARBA" id="ARBA00022741"/>
    </source>
</evidence>
<dbReference type="PANTHER" id="PTHR24418">
    <property type="entry name" value="TYROSINE-PROTEIN KINASE"/>
    <property type="match status" value="1"/>
</dbReference>
<dbReference type="WBParaSite" id="SSLN_0000539601-mRNA-1">
    <property type="protein sequence ID" value="SSLN_0000539601-mRNA-1"/>
    <property type="gene ID" value="SSLN_0000539601"/>
</dbReference>
<dbReference type="Pfam" id="PF07714">
    <property type="entry name" value="PK_Tyr_Ser-Thr"/>
    <property type="match status" value="1"/>
</dbReference>
<dbReference type="GO" id="GO:0005524">
    <property type="term" value="F:ATP binding"/>
    <property type="evidence" value="ECO:0007669"/>
    <property type="project" value="UniProtKB-KW"/>
</dbReference>
<dbReference type="PROSITE" id="PS50011">
    <property type="entry name" value="PROTEIN_KINASE_DOM"/>
    <property type="match status" value="1"/>
</dbReference>
<protein>
    <submittedName>
        <fullName evidence="6">Protein kinase domain-containing protein</fullName>
    </submittedName>
</protein>
<dbReference type="InterPro" id="IPR050198">
    <property type="entry name" value="Non-receptor_tyrosine_kinases"/>
</dbReference>
<dbReference type="InterPro" id="IPR001245">
    <property type="entry name" value="Ser-Thr/Tyr_kinase_cat_dom"/>
</dbReference>
<name>A0A183SLY5_SCHSO</name>
<evidence type="ECO:0000313" key="6">
    <source>
        <dbReference type="WBParaSite" id="SSLN_0000539601-mRNA-1"/>
    </source>
</evidence>
<dbReference type="PROSITE" id="PS00109">
    <property type="entry name" value="PROTEIN_KINASE_TYR"/>
    <property type="match status" value="1"/>
</dbReference>
<reference evidence="6" key="1">
    <citation type="submission" date="2016-06" db="UniProtKB">
        <authorList>
            <consortium name="WormBaseParasite"/>
        </authorList>
    </citation>
    <scope>IDENTIFICATION</scope>
</reference>
<proteinExistence type="predicted"/>
<keyword evidence="2" id="KW-0067">ATP-binding</keyword>
<dbReference type="InterPro" id="IPR000719">
    <property type="entry name" value="Prot_kinase_dom"/>
</dbReference>
<dbReference type="GO" id="GO:0004672">
    <property type="term" value="F:protein kinase activity"/>
    <property type="evidence" value="ECO:0007669"/>
    <property type="project" value="InterPro"/>
</dbReference>
<dbReference type="STRING" id="70667.A0A183SLY5"/>